<dbReference type="AlphaFoldDB" id="A0A2G1VZS4"/>
<feature type="transmembrane region" description="Helical" evidence="1">
    <location>
        <begin position="90"/>
        <end position="110"/>
    </location>
</feature>
<feature type="transmembrane region" description="Helical" evidence="1">
    <location>
        <begin position="122"/>
        <end position="145"/>
    </location>
</feature>
<protein>
    <submittedName>
        <fullName evidence="2">Uncharacterized protein</fullName>
    </submittedName>
</protein>
<organism evidence="2 3">
    <name type="scientific">Rhodopirellula bahusiensis</name>
    <dbReference type="NCBI Taxonomy" id="2014065"/>
    <lineage>
        <taxon>Bacteria</taxon>
        <taxon>Pseudomonadati</taxon>
        <taxon>Planctomycetota</taxon>
        <taxon>Planctomycetia</taxon>
        <taxon>Pirellulales</taxon>
        <taxon>Pirellulaceae</taxon>
        <taxon>Rhodopirellula</taxon>
    </lineage>
</organism>
<evidence type="ECO:0000313" key="3">
    <source>
        <dbReference type="Proteomes" id="UP000225740"/>
    </source>
</evidence>
<reference evidence="2 3" key="1">
    <citation type="submission" date="2017-06" db="EMBL/GenBank/DDBJ databases">
        <title>Description of Rhodopirellula bahusiensis sp. nov.</title>
        <authorList>
            <person name="Kizina J."/>
            <person name="Harder J."/>
        </authorList>
    </citation>
    <scope>NUCLEOTIDE SEQUENCE [LARGE SCALE GENOMIC DNA]</scope>
    <source>
        <strain evidence="2 3">SWK21</strain>
    </source>
</reference>
<keyword evidence="1" id="KW-0812">Transmembrane</keyword>
<feature type="transmembrane region" description="Helical" evidence="1">
    <location>
        <begin position="21"/>
        <end position="39"/>
    </location>
</feature>
<feature type="transmembrane region" description="Helical" evidence="1">
    <location>
        <begin position="59"/>
        <end position="78"/>
    </location>
</feature>
<accession>A0A2G1VZS4</accession>
<name>A0A2G1VZS4_9BACT</name>
<keyword evidence="1" id="KW-1133">Transmembrane helix</keyword>
<evidence type="ECO:0000256" key="1">
    <source>
        <dbReference type="SAM" id="Phobius"/>
    </source>
</evidence>
<dbReference type="RefSeq" id="WP_099263672.1">
    <property type="nucleotide sequence ID" value="NZ_NIZW01000030.1"/>
</dbReference>
<gene>
    <name evidence="2" type="ORF">CEE69_26715</name>
</gene>
<proteinExistence type="predicted"/>
<dbReference type="EMBL" id="NIZW01000030">
    <property type="protein sequence ID" value="PHQ32221.1"/>
    <property type="molecule type" value="Genomic_DNA"/>
</dbReference>
<evidence type="ECO:0000313" key="2">
    <source>
        <dbReference type="EMBL" id="PHQ32221.1"/>
    </source>
</evidence>
<keyword evidence="3" id="KW-1185">Reference proteome</keyword>
<dbReference type="GeneID" id="90611482"/>
<sequence>MTNPYQTPNEVAPDSGRHGWWIAWDATLVVAGAGLLFIAVDLYAGHDAEWRQTGNLREFLAGIANDWSIVAVLGLFLVGLSSAPLHRRPGWTRLIAGAVCALFAFDFPSLQFGPSHLTSGFIAAFFLAPLLLFGCGFPHACLGIYRWWKRVSFKQV</sequence>
<keyword evidence="1" id="KW-0472">Membrane</keyword>
<comment type="caution">
    <text evidence="2">The sequence shown here is derived from an EMBL/GenBank/DDBJ whole genome shotgun (WGS) entry which is preliminary data.</text>
</comment>
<dbReference type="Proteomes" id="UP000225740">
    <property type="component" value="Unassembled WGS sequence"/>
</dbReference>